<dbReference type="NCBIfam" id="NF047389">
    <property type="entry name" value="ATPase_Sll1717"/>
    <property type="match status" value="1"/>
</dbReference>
<evidence type="ECO:0000259" key="1">
    <source>
        <dbReference type="Pfam" id="PF07693"/>
    </source>
</evidence>
<dbReference type="EMBL" id="JAOCDR010000002">
    <property type="protein sequence ID" value="MDH0654896.1"/>
    <property type="molecule type" value="Genomic_DNA"/>
</dbReference>
<dbReference type="AlphaFoldDB" id="A0AA43BJV1"/>
<proteinExistence type="predicted"/>
<dbReference type="SUPFAM" id="SSF52540">
    <property type="entry name" value="P-loop containing nucleoside triphosphate hydrolases"/>
    <property type="match status" value="1"/>
</dbReference>
<dbReference type="EMBL" id="JAOCLH010000015">
    <property type="protein sequence ID" value="MDH2172660.1"/>
    <property type="molecule type" value="Genomic_DNA"/>
</dbReference>
<evidence type="ECO:0000313" key="4">
    <source>
        <dbReference type="Proteomes" id="UP001162261"/>
    </source>
</evidence>
<accession>A0AA43BJV1</accession>
<dbReference type="InterPro" id="IPR027417">
    <property type="entry name" value="P-loop_NTPase"/>
</dbReference>
<organism evidence="3 4">
    <name type="scientific">Acinetobacter johnsonii</name>
    <dbReference type="NCBI Taxonomy" id="40214"/>
    <lineage>
        <taxon>Bacteria</taxon>
        <taxon>Pseudomonadati</taxon>
        <taxon>Pseudomonadota</taxon>
        <taxon>Gammaproteobacteria</taxon>
        <taxon>Moraxellales</taxon>
        <taxon>Moraxellaceae</taxon>
        <taxon>Acinetobacter</taxon>
    </lineage>
</organism>
<dbReference type="Proteomes" id="UP001161099">
    <property type="component" value="Unassembled WGS sequence"/>
</dbReference>
<evidence type="ECO:0000313" key="3">
    <source>
        <dbReference type="EMBL" id="MDH2172660.1"/>
    </source>
</evidence>
<name>A0AA43BJV1_ACIJO</name>
<reference evidence="3" key="1">
    <citation type="submission" date="2022-09" db="EMBL/GenBank/DDBJ databases">
        <title>Intensive care unit water sources are persistently colonized with multi-drug resistant bacteria and are the site of extensive horizontal gene transfer of antibiotic resistance genes.</title>
        <authorList>
            <person name="Diorio-Toth L."/>
        </authorList>
    </citation>
    <scope>NUCLEOTIDE SEQUENCE</scope>
    <source>
        <strain evidence="3">GD03649</strain>
        <strain evidence="2">GD03851</strain>
    </source>
</reference>
<dbReference type="Proteomes" id="UP001162261">
    <property type="component" value="Unassembled WGS sequence"/>
</dbReference>
<protein>
    <submittedName>
        <fullName evidence="3">DNA repair protein</fullName>
    </submittedName>
</protein>
<comment type="caution">
    <text evidence="3">The sequence shown here is derived from an EMBL/GenBank/DDBJ whole genome shotgun (WGS) entry which is preliminary data.</text>
</comment>
<feature type="domain" description="KAP NTPase" evidence="1">
    <location>
        <begin position="50"/>
        <end position="379"/>
    </location>
</feature>
<dbReference type="RefSeq" id="WP_151836297.1">
    <property type="nucleotide sequence ID" value="NZ_BKWH01000025.1"/>
</dbReference>
<gene>
    <name evidence="2" type="ORF">N5D11_01965</name>
    <name evidence="3" type="ORF">N5J46_09505</name>
</gene>
<dbReference type="InterPro" id="IPR059206">
    <property type="entry name" value="Sll1717-like"/>
</dbReference>
<dbReference type="InterPro" id="IPR011646">
    <property type="entry name" value="KAP_P-loop"/>
</dbReference>
<dbReference type="Pfam" id="PF07693">
    <property type="entry name" value="KAP_NTPase"/>
    <property type="match status" value="1"/>
</dbReference>
<evidence type="ECO:0000313" key="2">
    <source>
        <dbReference type="EMBL" id="MDH0654896.1"/>
    </source>
</evidence>
<sequence length="551" mass="64150">MTKTIVFNKNLRIGELDAEADSNLLDHCFIDNGYIDQLLDVNNPKSIILGRTGSGKSALLYKLERSVHKCKRLDLHDISIKFLEHSDIINFFESIDVKLDLFYRMLWRHILILELLKLRYDFTADTSSNSSIFRNFLDWFKTHNERKAYDYFQQWGDKFWLETDEQLKQITTKLESDTKASLGLNSQIIQAGVEGLSRYSEEQITDIKRKAHQVIDGSQIANLNQILDSLNQSAFNDPQKKFYLIIDQLDEDWANTATRCKFIRALIEEIKSFRKITNIKLVIALRKDLLQLVFDKTRDSGFQEEKYESYILDIVWQKDDLRNLVERRINQVFKSQYTNHEVEFDDIFPTPRKKGGQLAFDFLIERTLSRPRDILQFVNCCFQASSDNKISWRALLAAEAVYSGKRLNSLSEEWSQIYPSLLTITEILRGKKANISRSDLSGAELQDIILELFSCEYNDQCSEICKRYMESKTSVKESEILSIFLTALYKVGIIGIKLSSLDTFVWSFIDQPSITIGDAKRTQSIKIHKMLHRALDIILNQNEIYAKEDYT</sequence>